<gene>
    <name evidence="2" type="ORF">PXEA_LOCUS37522</name>
</gene>
<dbReference type="Proteomes" id="UP000784294">
    <property type="component" value="Unassembled WGS sequence"/>
</dbReference>
<evidence type="ECO:0000313" key="2">
    <source>
        <dbReference type="EMBL" id="VEL44082.1"/>
    </source>
</evidence>
<evidence type="ECO:0000256" key="1">
    <source>
        <dbReference type="SAM" id="MobiDB-lite"/>
    </source>
</evidence>
<feature type="compositionally biased region" description="Polar residues" evidence="1">
    <location>
        <begin position="41"/>
        <end position="50"/>
    </location>
</feature>
<proteinExistence type="predicted"/>
<protein>
    <submittedName>
        <fullName evidence="2">Uncharacterized protein</fullName>
    </submittedName>
</protein>
<feature type="region of interest" description="Disordered" evidence="1">
    <location>
        <begin position="28"/>
        <end position="58"/>
    </location>
</feature>
<organism evidence="2 3">
    <name type="scientific">Protopolystoma xenopodis</name>
    <dbReference type="NCBI Taxonomy" id="117903"/>
    <lineage>
        <taxon>Eukaryota</taxon>
        <taxon>Metazoa</taxon>
        <taxon>Spiralia</taxon>
        <taxon>Lophotrochozoa</taxon>
        <taxon>Platyhelminthes</taxon>
        <taxon>Monogenea</taxon>
        <taxon>Polyopisthocotylea</taxon>
        <taxon>Polystomatidea</taxon>
        <taxon>Polystomatidae</taxon>
        <taxon>Protopolystoma</taxon>
    </lineage>
</organism>
<sequence length="121" mass="13361">MYTELGGVSRRPGSDQWRWGPLVANQETVGRSGVFDPKGTPTGSDNSHSLATAGRNLHSRSQTFRSFARYSHRSVPKPKKRVMDLTGIKSNKVATLSCAMYPARLGGKGYYNIRREKTTDG</sequence>
<dbReference type="AlphaFoldDB" id="A0A448XSR3"/>
<dbReference type="EMBL" id="CAAALY010289195">
    <property type="protein sequence ID" value="VEL44082.1"/>
    <property type="molecule type" value="Genomic_DNA"/>
</dbReference>
<name>A0A448XSR3_9PLAT</name>
<comment type="caution">
    <text evidence="2">The sequence shown here is derived from an EMBL/GenBank/DDBJ whole genome shotgun (WGS) entry which is preliminary data.</text>
</comment>
<evidence type="ECO:0000313" key="3">
    <source>
        <dbReference type="Proteomes" id="UP000784294"/>
    </source>
</evidence>
<accession>A0A448XSR3</accession>
<reference evidence="2" key="1">
    <citation type="submission" date="2018-11" db="EMBL/GenBank/DDBJ databases">
        <authorList>
            <consortium name="Pathogen Informatics"/>
        </authorList>
    </citation>
    <scope>NUCLEOTIDE SEQUENCE</scope>
</reference>
<keyword evidence="3" id="KW-1185">Reference proteome</keyword>